<proteinExistence type="predicted"/>
<evidence type="ECO:0000313" key="1">
    <source>
        <dbReference type="EMBL" id="MCL7024100.1"/>
    </source>
</evidence>
<organism evidence="1 2">
    <name type="scientific">Papaver nudicaule</name>
    <name type="common">Iceland poppy</name>
    <dbReference type="NCBI Taxonomy" id="74823"/>
    <lineage>
        <taxon>Eukaryota</taxon>
        <taxon>Viridiplantae</taxon>
        <taxon>Streptophyta</taxon>
        <taxon>Embryophyta</taxon>
        <taxon>Tracheophyta</taxon>
        <taxon>Spermatophyta</taxon>
        <taxon>Magnoliopsida</taxon>
        <taxon>Ranunculales</taxon>
        <taxon>Papaveraceae</taxon>
        <taxon>Papaveroideae</taxon>
        <taxon>Papaver</taxon>
    </lineage>
</organism>
<dbReference type="GO" id="GO:0000932">
    <property type="term" value="C:P-body"/>
    <property type="evidence" value="ECO:0007669"/>
    <property type="project" value="TreeGrafter"/>
</dbReference>
<dbReference type="InterPro" id="IPR040398">
    <property type="entry name" value="Not1"/>
</dbReference>
<dbReference type="EMBL" id="JAJJMA010030434">
    <property type="protein sequence ID" value="MCL7024100.1"/>
    <property type="molecule type" value="Genomic_DNA"/>
</dbReference>
<gene>
    <name evidence="1" type="ORF">MKW94_014519</name>
</gene>
<dbReference type="AlphaFoldDB" id="A0AA41RW68"/>
<reference evidence="1" key="1">
    <citation type="submission" date="2022-03" db="EMBL/GenBank/DDBJ databases">
        <title>A functionally conserved STORR gene fusion in Papaver species that diverged 16.8 million years ago.</title>
        <authorList>
            <person name="Catania T."/>
        </authorList>
    </citation>
    <scope>NUCLEOTIDE SEQUENCE</scope>
    <source>
        <strain evidence="1">S-191538</strain>
    </source>
</reference>
<keyword evidence="2" id="KW-1185">Reference proteome</keyword>
<evidence type="ECO:0000313" key="2">
    <source>
        <dbReference type="Proteomes" id="UP001177140"/>
    </source>
</evidence>
<feature type="non-terminal residue" evidence="1">
    <location>
        <position position="112"/>
    </location>
</feature>
<dbReference type="Gene3D" id="1.25.40.790">
    <property type="match status" value="1"/>
</dbReference>
<dbReference type="GO" id="GO:0000288">
    <property type="term" value="P:nuclear-transcribed mRNA catabolic process, deadenylation-dependent decay"/>
    <property type="evidence" value="ECO:0007669"/>
    <property type="project" value="TreeGrafter"/>
</dbReference>
<sequence>MELSVHHCLSVEGVSPGSLTLQSPQQVPVLSFIAVDMYAKLVFQILKYCAVDQGSNKLFLLPKIMLVTVRVIQKDADEKKAAFNPRPYFRLFVNWLLDLGSSDPVLEGANFQ</sequence>
<comment type="caution">
    <text evidence="1">The sequence shown here is derived from an EMBL/GenBank/DDBJ whole genome shotgun (WGS) entry which is preliminary data.</text>
</comment>
<accession>A0AA41RW68</accession>
<dbReference type="PANTHER" id="PTHR13162:SF8">
    <property type="entry name" value="CCR4-NOT TRANSCRIPTION COMPLEX SUBUNIT 1"/>
    <property type="match status" value="1"/>
</dbReference>
<dbReference type="Proteomes" id="UP001177140">
    <property type="component" value="Unassembled WGS sequence"/>
</dbReference>
<dbReference type="GO" id="GO:0030015">
    <property type="term" value="C:CCR4-NOT core complex"/>
    <property type="evidence" value="ECO:0007669"/>
    <property type="project" value="InterPro"/>
</dbReference>
<dbReference type="PANTHER" id="PTHR13162">
    <property type="entry name" value="CCR4-NOT TRANSCRIPTION COMPLEX"/>
    <property type="match status" value="1"/>
</dbReference>
<protein>
    <submittedName>
        <fullName evidence="1">Uncharacterized protein</fullName>
    </submittedName>
</protein>
<dbReference type="GO" id="GO:0060090">
    <property type="term" value="F:molecular adaptor activity"/>
    <property type="evidence" value="ECO:0007669"/>
    <property type="project" value="TreeGrafter"/>
</dbReference>
<name>A0AA41RW68_PAPNU</name>
<dbReference type="GO" id="GO:0017148">
    <property type="term" value="P:negative regulation of translation"/>
    <property type="evidence" value="ECO:0007669"/>
    <property type="project" value="InterPro"/>
</dbReference>